<protein>
    <recommendedName>
        <fullName evidence="4">Transposase</fullName>
    </recommendedName>
</protein>
<keyword evidence="3" id="KW-1185">Reference proteome</keyword>
<sequence>MEAAEALEQNIDRREIGDQKVGVDVEALLQRLCAHEDHGAVRALPPNGVLHGPVEKPPVAGAEATMVEGRETVDAEQGRIMPRQLLNGRLSCNRIAHQIAVRLAIARDYWRTLDKAGRQSGETDSATPVMPDPETD</sequence>
<evidence type="ECO:0008006" key="4">
    <source>
        <dbReference type="Google" id="ProtNLM"/>
    </source>
</evidence>
<gene>
    <name evidence="2" type="ORF">QOZ94_004095</name>
</gene>
<evidence type="ECO:0000256" key="1">
    <source>
        <dbReference type="SAM" id="MobiDB-lite"/>
    </source>
</evidence>
<comment type="caution">
    <text evidence="2">The sequence shown here is derived from an EMBL/GenBank/DDBJ whole genome shotgun (WGS) entry which is preliminary data.</text>
</comment>
<evidence type="ECO:0000313" key="3">
    <source>
        <dbReference type="Proteomes" id="UP001241747"/>
    </source>
</evidence>
<name>A0ABU0LJH0_XANAG</name>
<evidence type="ECO:0000313" key="2">
    <source>
        <dbReference type="EMBL" id="MDQ0507274.1"/>
    </source>
</evidence>
<reference evidence="2 3" key="1">
    <citation type="submission" date="2023-07" db="EMBL/GenBank/DDBJ databases">
        <title>Genomic Encyclopedia of Type Strains, Phase IV (KMG-IV): sequencing the most valuable type-strain genomes for metagenomic binning, comparative biology and taxonomic classification.</title>
        <authorList>
            <person name="Goeker M."/>
        </authorList>
    </citation>
    <scope>NUCLEOTIDE SEQUENCE [LARGE SCALE GENOMIC DNA]</scope>
    <source>
        <strain evidence="2 3">DSM 3770</strain>
    </source>
</reference>
<feature type="region of interest" description="Disordered" evidence="1">
    <location>
        <begin position="116"/>
        <end position="136"/>
    </location>
</feature>
<accession>A0ABU0LJH0</accession>
<dbReference type="EMBL" id="JAUSVY010000015">
    <property type="protein sequence ID" value="MDQ0507274.1"/>
    <property type="molecule type" value="Genomic_DNA"/>
</dbReference>
<organism evidence="2 3">
    <name type="scientific">Xanthobacter agilis</name>
    <dbReference type="NCBI Taxonomy" id="47492"/>
    <lineage>
        <taxon>Bacteria</taxon>
        <taxon>Pseudomonadati</taxon>
        <taxon>Pseudomonadota</taxon>
        <taxon>Alphaproteobacteria</taxon>
        <taxon>Hyphomicrobiales</taxon>
        <taxon>Xanthobacteraceae</taxon>
        <taxon>Xanthobacter</taxon>
    </lineage>
</organism>
<proteinExistence type="predicted"/>
<dbReference type="Proteomes" id="UP001241747">
    <property type="component" value="Unassembled WGS sequence"/>
</dbReference>